<dbReference type="GO" id="GO:0071222">
    <property type="term" value="P:cellular response to lipopolysaccharide"/>
    <property type="evidence" value="ECO:0007669"/>
    <property type="project" value="TreeGrafter"/>
</dbReference>
<evidence type="ECO:0000256" key="8">
    <source>
        <dbReference type="ARBA" id="ARBA00023170"/>
    </source>
</evidence>
<comment type="subcellular location">
    <subcellularLocation>
        <location evidence="1">Cell membrane</location>
        <topology evidence="1">Single-pass type I membrane protein</topology>
    </subcellularLocation>
</comment>
<evidence type="ECO:0000256" key="2">
    <source>
        <dbReference type="ARBA" id="ARBA00022475"/>
    </source>
</evidence>
<evidence type="ECO:0000256" key="1">
    <source>
        <dbReference type="ARBA" id="ARBA00004251"/>
    </source>
</evidence>
<evidence type="ECO:0000313" key="15">
    <source>
        <dbReference type="Proteomes" id="UP000230750"/>
    </source>
</evidence>
<dbReference type="Proteomes" id="UP000230750">
    <property type="component" value="Unassembled WGS sequence"/>
</dbReference>
<keyword evidence="2" id="KW-1003">Cell membrane</keyword>
<evidence type="ECO:0000256" key="6">
    <source>
        <dbReference type="ARBA" id="ARBA00023136"/>
    </source>
</evidence>
<dbReference type="OrthoDB" id="6413693at2759"/>
<keyword evidence="6 12" id="KW-0472">Membrane</keyword>
<reference evidence="14 15" key="1">
    <citation type="journal article" date="2017" name="PLoS Biol.">
        <title>The sea cucumber genome provides insights into morphological evolution and visceral regeneration.</title>
        <authorList>
            <person name="Zhang X."/>
            <person name="Sun L."/>
            <person name="Yuan J."/>
            <person name="Sun Y."/>
            <person name="Gao Y."/>
            <person name="Zhang L."/>
            <person name="Li S."/>
            <person name="Dai H."/>
            <person name="Hamel J.F."/>
            <person name="Liu C."/>
            <person name="Yu Y."/>
            <person name="Liu S."/>
            <person name="Lin W."/>
            <person name="Guo K."/>
            <person name="Jin S."/>
            <person name="Xu P."/>
            <person name="Storey K.B."/>
            <person name="Huan P."/>
            <person name="Zhang T."/>
            <person name="Zhou Y."/>
            <person name="Zhang J."/>
            <person name="Lin C."/>
            <person name="Li X."/>
            <person name="Xing L."/>
            <person name="Huo D."/>
            <person name="Sun M."/>
            <person name="Wang L."/>
            <person name="Mercier A."/>
            <person name="Li F."/>
            <person name="Yang H."/>
            <person name="Xiang J."/>
        </authorList>
    </citation>
    <scope>NUCLEOTIDE SEQUENCE [LARGE SCALE GENOMIC DNA]</scope>
    <source>
        <strain evidence="14">Shaxun</strain>
        <tissue evidence="14">Muscle</tissue>
    </source>
</reference>
<evidence type="ECO:0000256" key="11">
    <source>
        <dbReference type="SAM" id="MobiDB-lite"/>
    </source>
</evidence>
<feature type="region of interest" description="Disordered" evidence="11">
    <location>
        <begin position="629"/>
        <end position="649"/>
    </location>
</feature>
<evidence type="ECO:0000256" key="5">
    <source>
        <dbReference type="ARBA" id="ARBA00022989"/>
    </source>
</evidence>
<evidence type="ECO:0000256" key="7">
    <source>
        <dbReference type="ARBA" id="ARBA00023157"/>
    </source>
</evidence>
<dbReference type="InterPro" id="IPR007110">
    <property type="entry name" value="Ig-like_dom"/>
</dbReference>
<dbReference type="GO" id="GO:0006955">
    <property type="term" value="P:immune response"/>
    <property type="evidence" value="ECO:0007669"/>
    <property type="project" value="TreeGrafter"/>
</dbReference>
<name>A0A2G8KP74_STIJA</name>
<keyword evidence="4" id="KW-0732">Signal</keyword>
<dbReference type="InterPro" id="IPR051713">
    <property type="entry name" value="T-cell_Activation_Regulation"/>
</dbReference>
<evidence type="ECO:0000256" key="10">
    <source>
        <dbReference type="ARBA" id="ARBA00023319"/>
    </source>
</evidence>
<proteinExistence type="predicted"/>
<protein>
    <recommendedName>
        <fullName evidence="13">Ig-like domain-containing protein</fullName>
    </recommendedName>
</protein>
<keyword evidence="8" id="KW-0675">Receptor</keyword>
<dbReference type="InterPro" id="IPR036179">
    <property type="entry name" value="Ig-like_dom_sf"/>
</dbReference>
<dbReference type="InterPro" id="IPR013783">
    <property type="entry name" value="Ig-like_fold"/>
</dbReference>
<dbReference type="SMART" id="SM00409">
    <property type="entry name" value="IG"/>
    <property type="match status" value="1"/>
</dbReference>
<dbReference type="PANTHER" id="PTHR25466">
    <property type="entry name" value="T-LYMPHOCYTE ACTIVATION ANTIGEN"/>
    <property type="match status" value="1"/>
</dbReference>
<dbReference type="Gene3D" id="2.60.40.10">
    <property type="entry name" value="Immunoglobulins"/>
    <property type="match status" value="2"/>
</dbReference>
<dbReference type="GO" id="GO:0007166">
    <property type="term" value="P:cell surface receptor signaling pathway"/>
    <property type="evidence" value="ECO:0007669"/>
    <property type="project" value="TreeGrafter"/>
</dbReference>
<dbReference type="GO" id="GO:0009897">
    <property type="term" value="C:external side of plasma membrane"/>
    <property type="evidence" value="ECO:0007669"/>
    <property type="project" value="TreeGrafter"/>
</dbReference>
<evidence type="ECO:0000259" key="13">
    <source>
        <dbReference type="PROSITE" id="PS50835"/>
    </source>
</evidence>
<sequence>MDREKIVAFWSILMLHQLSDTLYNAAHVISKHVELNESLLLECFEDDGKSTWEHEKDVIYSGKVNIGNLPRDTTELFGNYSLYIKKATMYHEGQYTCTRGSNHMVYQITVKVKPTLSLSYQGMNTSDVIIIAPNTGDILLSCLAYGAKPAVNLTWMFNNNVLDDSYSEQLVYKSDKKYTFNTKSVLSLSMKTYGSGDWIASSNVSCVSSYPHDNLKQQQTVGLKCIGGTGESPTVSVRIDGTPVLTEGYIKGAYPTIDVTINDRKYSPHMTLPTGTGTRVLCRAFNARIYVNLKWITHVELSDVEETSHIINNADGTVTSSTELKFTTNGRYANLTCVNNGTGEELYHVMLSFLGEWIPRNNGVLVTIIIFISILVCIGALTWIAYKIKCVITSRHLLTINSHSNVSSGCKTGKDKEDALSEDDDVNIGSPTDPQVKLTEDAVKGEAKYRESFVGESIRSSDAGTESSSTRIMEMQLPKIPEECSSCELATMSADEHVYYSELHEKVKGGRIYQRQNMCLILDMKNGPIYNKWMGTIEVSHDVQRCVVISTVTGRYSFFLKETSPKVPGEVDALQRKPLRDRSYAARVATGVVKRSLPALTPYHLMLLDCPVSDTSAPVEDLFPLSCPTSSAETASLPTERAGQNGGDG</sequence>
<dbReference type="AlphaFoldDB" id="A0A2G8KP74"/>
<keyword evidence="7" id="KW-1015">Disulfide bond</keyword>
<dbReference type="PANTHER" id="PTHR25466:SF14">
    <property type="entry name" value="BUTYROPHILIN SUBFAMILY 2 MEMBER A2-LIKE-RELATED"/>
    <property type="match status" value="1"/>
</dbReference>
<evidence type="ECO:0000256" key="3">
    <source>
        <dbReference type="ARBA" id="ARBA00022692"/>
    </source>
</evidence>
<keyword evidence="5 12" id="KW-1133">Transmembrane helix</keyword>
<evidence type="ECO:0000256" key="12">
    <source>
        <dbReference type="SAM" id="Phobius"/>
    </source>
</evidence>
<dbReference type="EMBL" id="MRZV01000449">
    <property type="protein sequence ID" value="PIK49748.1"/>
    <property type="molecule type" value="Genomic_DNA"/>
</dbReference>
<keyword evidence="15" id="KW-1185">Reference proteome</keyword>
<dbReference type="InterPro" id="IPR003599">
    <property type="entry name" value="Ig_sub"/>
</dbReference>
<comment type="caution">
    <text evidence="14">The sequence shown here is derived from an EMBL/GenBank/DDBJ whole genome shotgun (WGS) entry which is preliminary data.</text>
</comment>
<gene>
    <name evidence="14" type="ORF">BSL78_13373</name>
</gene>
<keyword evidence="10" id="KW-0393">Immunoglobulin domain</keyword>
<feature type="transmembrane region" description="Helical" evidence="12">
    <location>
        <begin position="364"/>
        <end position="386"/>
    </location>
</feature>
<accession>A0A2G8KP74</accession>
<evidence type="ECO:0000256" key="4">
    <source>
        <dbReference type="ARBA" id="ARBA00022729"/>
    </source>
</evidence>
<dbReference type="SUPFAM" id="SSF48726">
    <property type="entry name" value="Immunoglobulin"/>
    <property type="match status" value="2"/>
</dbReference>
<dbReference type="PROSITE" id="PS50835">
    <property type="entry name" value="IG_LIKE"/>
    <property type="match status" value="1"/>
</dbReference>
<evidence type="ECO:0000313" key="14">
    <source>
        <dbReference type="EMBL" id="PIK49748.1"/>
    </source>
</evidence>
<keyword evidence="3 12" id="KW-0812">Transmembrane</keyword>
<keyword evidence="9" id="KW-0325">Glycoprotein</keyword>
<feature type="domain" description="Ig-like" evidence="13">
    <location>
        <begin position="114"/>
        <end position="222"/>
    </location>
</feature>
<evidence type="ECO:0000256" key="9">
    <source>
        <dbReference type="ARBA" id="ARBA00023180"/>
    </source>
</evidence>
<organism evidence="14 15">
    <name type="scientific">Stichopus japonicus</name>
    <name type="common">Sea cucumber</name>
    <dbReference type="NCBI Taxonomy" id="307972"/>
    <lineage>
        <taxon>Eukaryota</taxon>
        <taxon>Metazoa</taxon>
        <taxon>Echinodermata</taxon>
        <taxon>Eleutherozoa</taxon>
        <taxon>Echinozoa</taxon>
        <taxon>Holothuroidea</taxon>
        <taxon>Aspidochirotacea</taxon>
        <taxon>Aspidochirotida</taxon>
        <taxon>Stichopodidae</taxon>
        <taxon>Apostichopus</taxon>
    </lineage>
</organism>
<feature type="region of interest" description="Disordered" evidence="11">
    <location>
        <begin position="413"/>
        <end position="435"/>
    </location>
</feature>